<name>A0A2H3D6M3_ARMGA</name>
<evidence type="ECO:0000313" key="1">
    <source>
        <dbReference type="EMBL" id="PBK83136.1"/>
    </source>
</evidence>
<dbReference type="Proteomes" id="UP000217790">
    <property type="component" value="Unassembled WGS sequence"/>
</dbReference>
<organism evidence="1 2">
    <name type="scientific">Armillaria gallica</name>
    <name type="common">Bulbous honey fungus</name>
    <name type="synonym">Armillaria bulbosa</name>
    <dbReference type="NCBI Taxonomy" id="47427"/>
    <lineage>
        <taxon>Eukaryota</taxon>
        <taxon>Fungi</taxon>
        <taxon>Dikarya</taxon>
        <taxon>Basidiomycota</taxon>
        <taxon>Agaricomycotina</taxon>
        <taxon>Agaricomycetes</taxon>
        <taxon>Agaricomycetidae</taxon>
        <taxon>Agaricales</taxon>
        <taxon>Marasmiineae</taxon>
        <taxon>Physalacriaceae</taxon>
        <taxon>Armillaria</taxon>
    </lineage>
</organism>
<proteinExistence type="predicted"/>
<reference evidence="2" key="1">
    <citation type="journal article" date="2017" name="Nat. Ecol. Evol.">
        <title>Genome expansion and lineage-specific genetic innovations in the forest pathogenic fungi Armillaria.</title>
        <authorList>
            <person name="Sipos G."/>
            <person name="Prasanna A.N."/>
            <person name="Walter M.C."/>
            <person name="O'Connor E."/>
            <person name="Balint B."/>
            <person name="Krizsan K."/>
            <person name="Kiss B."/>
            <person name="Hess J."/>
            <person name="Varga T."/>
            <person name="Slot J."/>
            <person name="Riley R."/>
            <person name="Boka B."/>
            <person name="Rigling D."/>
            <person name="Barry K."/>
            <person name="Lee J."/>
            <person name="Mihaltcheva S."/>
            <person name="LaButti K."/>
            <person name="Lipzen A."/>
            <person name="Waldron R."/>
            <person name="Moloney N.M."/>
            <person name="Sperisen C."/>
            <person name="Kredics L."/>
            <person name="Vagvoelgyi C."/>
            <person name="Patrignani A."/>
            <person name="Fitzpatrick D."/>
            <person name="Nagy I."/>
            <person name="Doyle S."/>
            <person name="Anderson J.B."/>
            <person name="Grigoriev I.V."/>
            <person name="Gueldener U."/>
            <person name="Muensterkoetter M."/>
            <person name="Nagy L.G."/>
        </authorList>
    </citation>
    <scope>NUCLEOTIDE SEQUENCE [LARGE SCALE GENOMIC DNA]</scope>
    <source>
        <strain evidence="2">Ar21-2</strain>
    </source>
</reference>
<dbReference type="OrthoDB" id="3015142at2759"/>
<keyword evidence="2" id="KW-1185">Reference proteome</keyword>
<accession>A0A2H3D6M3</accession>
<evidence type="ECO:0000313" key="2">
    <source>
        <dbReference type="Proteomes" id="UP000217790"/>
    </source>
</evidence>
<dbReference type="AlphaFoldDB" id="A0A2H3D6M3"/>
<dbReference type="EMBL" id="KZ293709">
    <property type="protein sequence ID" value="PBK83136.1"/>
    <property type="molecule type" value="Genomic_DNA"/>
</dbReference>
<protein>
    <submittedName>
        <fullName evidence="1">Uncharacterized protein</fullName>
    </submittedName>
</protein>
<sequence>MASEARFRVLQEDTEAAGTFQDSLLSQCLQRKDGTPGRVEPVPGMKFRLERLLRHVYRRDSYWFYNISHNTDSFELAVAISFKDNLINKDGVSVPPVELFMNLISGPAPTLKLPPRCWFHLVRRAASRNPFDTMDPDKDDHINMFPLHLASAILHSFFTSPNGLIHDFNSPLVLDFNDVLPYFRDEIYDNVLDMFSQFVQHPSLSEPSLPQSLKVMVAAINFFLHRLSLAESGVSHPTICQSLTTAVQSIRRQTFTSQEATAVIIVLEDTIAPCVIPPLNIESDWSDLCHETILAYQSLTTIAPSAYSSHGLQSMVDFMKSHWDQTEVFYYTSNAACRVLTDLLAKRIAVAFTVFHESQCLQFLGIHTFHKASVPMVSAYITGIFAMQRGSDGAVDEAMLRLHIDHLHNPHNLFTACSILATHGVSRIDRTAIRRDITILAQLRPRDASWDECRRKLDDLVHSDDGDSFSEQRLWPEFDDELRPLHPDRVQAEKENIRYAIHVLDDLFGGGGHTGMDGTQQVVYTGF</sequence>
<gene>
    <name evidence="1" type="ORF">ARMGADRAFT_1089691</name>
</gene>
<dbReference type="InParanoid" id="A0A2H3D6M3"/>